<evidence type="ECO:0000313" key="8">
    <source>
        <dbReference type="RefSeq" id="XP_015514106.1"/>
    </source>
</evidence>
<evidence type="ECO:0000256" key="2">
    <source>
        <dbReference type="ARBA" id="ARBA00022490"/>
    </source>
</evidence>
<organism evidence="8">
    <name type="scientific">Neodiprion lecontei</name>
    <name type="common">Redheaded pine sawfly</name>
    <dbReference type="NCBI Taxonomy" id="441921"/>
    <lineage>
        <taxon>Eukaryota</taxon>
        <taxon>Metazoa</taxon>
        <taxon>Ecdysozoa</taxon>
        <taxon>Arthropoda</taxon>
        <taxon>Hexapoda</taxon>
        <taxon>Insecta</taxon>
        <taxon>Pterygota</taxon>
        <taxon>Neoptera</taxon>
        <taxon>Endopterygota</taxon>
        <taxon>Hymenoptera</taxon>
        <taxon>Tenthredinoidea</taxon>
        <taxon>Diprionidae</taxon>
        <taxon>Diprioninae</taxon>
        <taxon>Neodiprion</taxon>
    </lineage>
</organism>
<sequence>MSSFTFGQKIFTPTPPEKGSFPLDHEGKCKRVMVDYMRCLRDNKGNNTICRDVARDYLGCRMDNNLMAKEEWSKLGFGDENKKET</sequence>
<protein>
    <recommendedName>
        <fullName evidence="5">Cytochrome c oxidase assembly protein COX19</fullName>
    </recommendedName>
</protein>
<dbReference type="PROSITE" id="PS51808">
    <property type="entry name" value="CHCH"/>
    <property type="match status" value="1"/>
</dbReference>
<dbReference type="RefSeq" id="XP_015514106.1">
    <property type="nucleotide sequence ID" value="XM_015658620.2"/>
</dbReference>
<keyword evidence="2" id="KW-0963">Cytoplasm</keyword>
<dbReference type="PANTHER" id="PTHR21107">
    <property type="entry name" value="CYTOCHROME C OXIDASE ASSEMBLY PROTEIN COX19"/>
    <property type="match status" value="1"/>
</dbReference>
<dbReference type="InterPro" id="IPR009069">
    <property type="entry name" value="Cys_alpha_HP_mot_SF"/>
</dbReference>
<keyword evidence="7" id="KW-1185">Reference proteome</keyword>
<evidence type="ECO:0000313" key="7">
    <source>
        <dbReference type="Proteomes" id="UP000829291"/>
    </source>
</evidence>
<dbReference type="InParanoid" id="A0A6J0BI01"/>
<dbReference type="PANTHER" id="PTHR21107:SF2">
    <property type="entry name" value="CYTOCHROME C OXIDASE ASSEMBLY PROTEIN COX19"/>
    <property type="match status" value="1"/>
</dbReference>
<dbReference type="GO" id="GO:0005758">
    <property type="term" value="C:mitochondrial intermembrane space"/>
    <property type="evidence" value="ECO:0007669"/>
    <property type="project" value="TreeGrafter"/>
</dbReference>
<dbReference type="GO" id="GO:0033617">
    <property type="term" value="P:mitochondrial respiratory chain complex IV assembly"/>
    <property type="evidence" value="ECO:0007669"/>
    <property type="project" value="TreeGrafter"/>
</dbReference>
<evidence type="ECO:0000256" key="3">
    <source>
        <dbReference type="ARBA" id="ARBA00023157"/>
    </source>
</evidence>
<dbReference type="SUPFAM" id="SSF47072">
    <property type="entry name" value="Cysteine alpha-hairpin motif"/>
    <property type="match status" value="1"/>
</dbReference>
<dbReference type="FunCoup" id="A0A6J0BI01">
    <property type="interactions" value="980"/>
</dbReference>
<evidence type="ECO:0000256" key="6">
    <source>
        <dbReference type="SAM" id="MobiDB-lite"/>
    </source>
</evidence>
<dbReference type="OrthoDB" id="268594at2759"/>
<dbReference type="GeneID" id="107220153"/>
<keyword evidence="3" id="KW-1015">Disulfide bond</keyword>
<dbReference type="InterPro" id="IPR051383">
    <property type="entry name" value="COX19"/>
</dbReference>
<gene>
    <name evidence="8" type="primary">LOC107220153</name>
</gene>
<comment type="similarity">
    <text evidence="4">Belongs to the COX19 family.</text>
</comment>
<reference evidence="8" key="1">
    <citation type="submission" date="2025-08" db="UniProtKB">
        <authorList>
            <consortium name="RefSeq"/>
        </authorList>
    </citation>
    <scope>IDENTIFICATION</scope>
    <source>
        <tissue evidence="8">Thorax and Abdomen</tissue>
    </source>
</reference>
<dbReference type="Proteomes" id="UP000829291">
    <property type="component" value="Chromosome 5"/>
</dbReference>
<proteinExistence type="inferred from homology"/>
<evidence type="ECO:0000256" key="5">
    <source>
        <dbReference type="ARBA" id="ARBA00039385"/>
    </source>
</evidence>
<accession>A0A6J0BI01</accession>
<dbReference type="AlphaFoldDB" id="A0A6J0BI01"/>
<evidence type="ECO:0000256" key="1">
    <source>
        <dbReference type="ARBA" id="ARBA00004496"/>
    </source>
</evidence>
<dbReference type="KEGG" id="nlo:107220153"/>
<evidence type="ECO:0000256" key="4">
    <source>
        <dbReference type="ARBA" id="ARBA00038223"/>
    </source>
</evidence>
<name>A0A6J0BI01_NEOLC</name>
<comment type="subcellular location">
    <subcellularLocation>
        <location evidence="1">Cytoplasm</location>
    </subcellularLocation>
</comment>
<feature type="region of interest" description="Disordered" evidence="6">
    <location>
        <begin position="1"/>
        <end position="23"/>
    </location>
</feature>